<comment type="caution">
    <text evidence="2">The sequence shown here is derived from an EMBL/GenBank/DDBJ whole genome shotgun (WGS) entry which is preliminary data.</text>
</comment>
<dbReference type="GO" id="GO:0016740">
    <property type="term" value="F:transferase activity"/>
    <property type="evidence" value="ECO:0007669"/>
    <property type="project" value="UniProtKB-KW"/>
</dbReference>
<gene>
    <name evidence="2" type="ORF">OIT47_002175</name>
</gene>
<dbReference type="Pfam" id="PF04230">
    <property type="entry name" value="PS_pyruv_trans"/>
    <property type="match status" value="1"/>
</dbReference>
<sequence length="350" mass="39469">MIENTKQWLKGHWLWRLAIRPDIHEKLKKIDVTKPVVFYLGLPEHGNLGDQAIAQATEAYLAKQLPNHQLVCVPNDAVVPCMPLIKRFSGGNNLVALHGGGNLGDLWPGAESVRREIISRLKGFPIIQLPQSMWFNDAVEKELSQRVYEGADDLTLVAREKMSHGDMKESFNAQTMLVPDMVFTLNKQLPDSAQARHGVMTLFRADIEKFYDEAVNTQVMQALATKFDRLTAMDTVLPDGVSETERATILTEFWDEMASHELIVTDRLHGMIFGLITRTPTVVLQNNNGKITATMATWLQNVPWIKLWQPEDGSIESTIDDVLSTPVTSPDFTKHFQPLDDYFASFRVGE</sequence>
<name>A0ABT6D2C5_9LACO</name>
<proteinExistence type="predicted"/>
<dbReference type="RefSeq" id="WP_199403863.1">
    <property type="nucleotide sequence ID" value="NZ_JAOZFC020000001.1"/>
</dbReference>
<dbReference type="Proteomes" id="UP001146336">
    <property type="component" value="Unassembled WGS sequence"/>
</dbReference>
<evidence type="ECO:0000313" key="2">
    <source>
        <dbReference type="EMBL" id="MDF9299119.1"/>
    </source>
</evidence>
<organism evidence="2 3">
    <name type="scientific">Weissella fermenti</name>
    <dbReference type="NCBI Taxonomy" id="2987699"/>
    <lineage>
        <taxon>Bacteria</taxon>
        <taxon>Bacillati</taxon>
        <taxon>Bacillota</taxon>
        <taxon>Bacilli</taxon>
        <taxon>Lactobacillales</taxon>
        <taxon>Lactobacillaceae</taxon>
        <taxon>Weissella</taxon>
    </lineage>
</organism>
<accession>A0ABT6D2C5</accession>
<protein>
    <submittedName>
        <fullName evidence="2">Polysaccharide pyruvyl transferase family protein</fullName>
    </submittedName>
</protein>
<reference evidence="2" key="1">
    <citation type="submission" date="2023-03" db="EMBL/GenBank/DDBJ databases">
        <title>Comparative genomics of Weissella fermenti BK2, and weissella type species.</title>
        <authorList>
            <person name="Lee J.K."/>
            <person name="Baek J.H."/>
            <person name="Kim J.M."/>
            <person name="Choi D.G."/>
            <person name="Jeon C.O."/>
        </authorList>
    </citation>
    <scope>NUCLEOTIDE SEQUENCE</scope>
    <source>
        <strain evidence="2">BK2</strain>
    </source>
</reference>
<evidence type="ECO:0000313" key="3">
    <source>
        <dbReference type="Proteomes" id="UP001146336"/>
    </source>
</evidence>
<keyword evidence="2" id="KW-0808">Transferase</keyword>
<evidence type="ECO:0000259" key="1">
    <source>
        <dbReference type="Pfam" id="PF04230"/>
    </source>
</evidence>
<keyword evidence="3" id="KW-1185">Reference proteome</keyword>
<dbReference type="EMBL" id="JAOZFC020000001">
    <property type="protein sequence ID" value="MDF9299119.1"/>
    <property type="molecule type" value="Genomic_DNA"/>
</dbReference>
<dbReference type="InterPro" id="IPR007345">
    <property type="entry name" value="Polysacch_pyruvyl_Trfase"/>
</dbReference>
<feature type="domain" description="Polysaccharide pyruvyl transferase" evidence="1">
    <location>
        <begin position="47"/>
        <end position="287"/>
    </location>
</feature>